<evidence type="ECO:0000256" key="4">
    <source>
        <dbReference type="SAM" id="MobiDB-lite"/>
    </source>
</evidence>
<evidence type="ECO:0000259" key="5">
    <source>
        <dbReference type="PROSITE" id="PS50002"/>
    </source>
</evidence>
<evidence type="ECO:0000259" key="6">
    <source>
        <dbReference type="PROSITE" id="PS50195"/>
    </source>
</evidence>
<feature type="compositionally biased region" description="Polar residues" evidence="4">
    <location>
        <begin position="331"/>
        <end position="341"/>
    </location>
</feature>
<dbReference type="GO" id="GO:0043332">
    <property type="term" value="C:mating projection tip"/>
    <property type="evidence" value="ECO:0007669"/>
    <property type="project" value="TreeGrafter"/>
</dbReference>
<dbReference type="Proteomes" id="UP000226431">
    <property type="component" value="Unassembled WGS sequence"/>
</dbReference>
<feature type="domain" description="SH3" evidence="5">
    <location>
        <begin position="195"/>
        <end position="259"/>
    </location>
</feature>
<dbReference type="CDD" id="cd05992">
    <property type="entry name" value="PB1"/>
    <property type="match status" value="1"/>
</dbReference>
<dbReference type="Pfam" id="PF00787">
    <property type="entry name" value="PX"/>
    <property type="match status" value="1"/>
</dbReference>
<dbReference type="PROSITE" id="PS50195">
    <property type="entry name" value="PX"/>
    <property type="match status" value="1"/>
</dbReference>
<organism evidence="7 8">
    <name type="scientific">Ophiocordyceps camponoti-rufipedis</name>
    <dbReference type="NCBI Taxonomy" id="2004952"/>
    <lineage>
        <taxon>Eukaryota</taxon>
        <taxon>Fungi</taxon>
        <taxon>Dikarya</taxon>
        <taxon>Ascomycota</taxon>
        <taxon>Pezizomycotina</taxon>
        <taxon>Sordariomycetes</taxon>
        <taxon>Hypocreomycetidae</taxon>
        <taxon>Hypocreales</taxon>
        <taxon>Ophiocordycipitaceae</taxon>
        <taxon>Ophiocordyceps</taxon>
    </lineage>
</organism>
<dbReference type="PROSITE" id="PS50002">
    <property type="entry name" value="SH3"/>
    <property type="match status" value="2"/>
</dbReference>
<keyword evidence="2" id="KW-0677">Repeat</keyword>
<dbReference type="AlphaFoldDB" id="A0A2C5Z1X3"/>
<proteinExistence type="predicted"/>
<evidence type="ECO:0000313" key="8">
    <source>
        <dbReference type="Proteomes" id="UP000226431"/>
    </source>
</evidence>
<dbReference type="SUPFAM" id="SSF50044">
    <property type="entry name" value="SH3-domain"/>
    <property type="match status" value="2"/>
</dbReference>
<feature type="domain" description="SH3" evidence="5">
    <location>
        <begin position="75"/>
        <end position="148"/>
    </location>
</feature>
<dbReference type="Pfam" id="PF00018">
    <property type="entry name" value="SH3_1"/>
    <property type="match status" value="2"/>
</dbReference>
<dbReference type="InterPro" id="IPR001683">
    <property type="entry name" value="PX_dom"/>
</dbReference>
<dbReference type="GO" id="GO:0030674">
    <property type="term" value="F:protein-macromolecule adaptor activity"/>
    <property type="evidence" value="ECO:0007669"/>
    <property type="project" value="TreeGrafter"/>
</dbReference>
<dbReference type="SMART" id="SM00312">
    <property type="entry name" value="PX"/>
    <property type="match status" value="1"/>
</dbReference>
<dbReference type="InterPro" id="IPR036028">
    <property type="entry name" value="SH3-like_dom_sf"/>
</dbReference>
<comment type="caution">
    <text evidence="7">The sequence shown here is derived from an EMBL/GenBank/DDBJ whole genome shotgun (WGS) entry which is preliminary data.</text>
</comment>
<dbReference type="FunFam" id="3.30.1520.10:FF:000041">
    <property type="entry name" value="Protein kinase activator Bem1"/>
    <property type="match status" value="1"/>
</dbReference>
<dbReference type="STRING" id="2004952.A0A2C5Z1X3"/>
<dbReference type="InterPro" id="IPR051228">
    <property type="entry name" value="NADPH_Oxidase/PX-Domain"/>
</dbReference>
<keyword evidence="8" id="KW-1185">Reference proteome</keyword>
<dbReference type="GO" id="GO:0035091">
    <property type="term" value="F:phosphatidylinositol binding"/>
    <property type="evidence" value="ECO:0007669"/>
    <property type="project" value="InterPro"/>
</dbReference>
<dbReference type="Gene3D" id="3.10.20.90">
    <property type="entry name" value="Phosphatidylinositol 3-kinase Catalytic Subunit, Chain A, domain 1"/>
    <property type="match status" value="1"/>
</dbReference>
<dbReference type="GO" id="GO:0005737">
    <property type="term" value="C:cytoplasm"/>
    <property type="evidence" value="ECO:0007669"/>
    <property type="project" value="TreeGrafter"/>
</dbReference>
<dbReference type="EMBL" id="NJES01000195">
    <property type="protein sequence ID" value="PHH75815.1"/>
    <property type="molecule type" value="Genomic_DNA"/>
</dbReference>
<evidence type="ECO:0000256" key="2">
    <source>
        <dbReference type="ARBA" id="ARBA00022737"/>
    </source>
</evidence>
<feature type="region of interest" description="Disordered" evidence="4">
    <location>
        <begin position="1"/>
        <end position="73"/>
    </location>
</feature>
<evidence type="ECO:0000313" key="7">
    <source>
        <dbReference type="EMBL" id="PHH75815.1"/>
    </source>
</evidence>
<dbReference type="InterPro" id="IPR036871">
    <property type="entry name" value="PX_dom_sf"/>
</dbReference>
<feature type="compositionally biased region" description="Polar residues" evidence="4">
    <location>
        <begin position="505"/>
        <end position="525"/>
    </location>
</feature>
<dbReference type="SUPFAM" id="SSF64268">
    <property type="entry name" value="PX domain"/>
    <property type="match status" value="1"/>
</dbReference>
<dbReference type="SUPFAM" id="SSF54277">
    <property type="entry name" value="CAD &amp; PB1 domains"/>
    <property type="match status" value="1"/>
</dbReference>
<dbReference type="OrthoDB" id="548867at2759"/>
<sequence length="650" mass="71837">MKGEKHKQTPSIGSKSAVAIVPPKKVRLRPAPPHPNRPLALDNDCRIAQPSTRRDAVTRATGGWAPRDTAADAHPPRQVIRATDDYIPDESLIQTFAKAGVQVLSFSKGDFFHVIGREDDPHWYEACNPALPDARGLVPVTYFQVLGRTERDSADGSRHPPMAKNPDHDSGYGETAIQQTAAPAQHSYSKSTRTAGTVYAKVRHPFTAHPTRPDELSAEKDENLIIIAQSNHEWVVAKPIMRLGGPGLIPIDFIYVFDEVPLGSDSSTSPPPVADPLEALRKAGVPSVEEWKRMAAQYKNSSITLGKFDGGRSPGAQQPSLEQGMGRLSMQPDTRQSSGNGSHHGGEYRSAGPSPVSQEAYDSQPPSQLPAPIWARIPRYCFAEQKYWFVIETELENGRCYELSRYYQDFYDFQIALLAEFPVEAGNTGTQKRTLPYMPGPVSYVTDAITEGRLYNLDAYVKNLLNQPPHISRCDLVKLFFAPREGDYDIDPQLNGEEEYRLSEGSHQSSVESQTNTMSRRSSPSNANGYGYAGVAATPRVGNGTLQSWSPAADLFGHGRADSGTGSSQAAMKIKVRFNDEVFAMRVPKDVQYQDLHDKIRDRVKAVPGEQIQLFYHDDMSGVLQILQSDLHLVNALQRQEKLTILVKVH</sequence>
<feature type="region of interest" description="Disordered" evidence="4">
    <location>
        <begin position="305"/>
        <end position="367"/>
    </location>
</feature>
<dbReference type="PANTHER" id="PTHR15706:SF2">
    <property type="entry name" value="SH3 AND PX DOMAIN-CONTAINING PROTEIN 2A"/>
    <property type="match status" value="1"/>
</dbReference>
<keyword evidence="1 3" id="KW-0728">SH3 domain</keyword>
<evidence type="ECO:0000256" key="3">
    <source>
        <dbReference type="PROSITE-ProRule" id="PRU00192"/>
    </source>
</evidence>
<feature type="domain" description="PX" evidence="6">
    <location>
        <begin position="367"/>
        <end position="488"/>
    </location>
</feature>
<feature type="region of interest" description="Disordered" evidence="4">
    <location>
        <begin position="150"/>
        <end position="173"/>
    </location>
</feature>
<feature type="compositionally biased region" description="Polar residues" evidence="4">
    <location>
        <begin position="355"/>
        <end position="366"/>
    </location>
</feature>
<dbReference type="GO" id="GO:0000747">
    <property type="term" value="P:conjugation with cellular fusion"/>
    <property type="evidence" value="ECO:0007669"/>
    <property type="project" value="TreeGrafter"/>
</dbReference>
<evidence type="ECO:0000256" key="1">
    <source>
        <dbReference type="ARBA" id="ARBA00022443"/>
    </source>
</evidence>
<dbReference type="InterPro" id="IPR001452">
    <property type="entry name" value="SH3_domain"/>
</dbReference>
<dbReference type="Gene3D" id="2.30.30.40">
    <property type="entry name" value="SH3 Domains"/>
    <property type="match status" value="2"/>
</dbReference>
<name>A0A2C5Z1X3_9HYPO</name>
<dbReference type="InterPro" id="IPR035550">
    <property type="entry name" value="Bem1/Scd2_PX"/>
</dbReference>
<dbReference type="CDD" id="cd06890">
    <property type="entry name" value="PX_Bem1p"/>
    <property type="match status" value="1"/>
</dbReference>
<feature type="region of interest" description="Disordered" evidence="4">
    <location>
        <begin position="500"/>
        <end position="526"/>
    </location>
</feature>
<gene>
    <name evidence="7" type="ORF">CDD80_2034</name>
</gene>
<dbReference type="Gene3D" id="3.30.1520.10">
    <property type="entry name" value="Phox-like domain"/>
    <property type="match status" value="1"/>
</dbReference>
<reference evidence="7 8" key="1">
    <citation type="submission" date="2017-06" db="EMBL/GenBank/DDBJ databases">
        <title>Ant-infecting Ophiocordyceps genomes reveal a high diversity of potential behavioral manipulation genes and a possible major role for enterotoxins.</title>
        <authorList>
            <person name="De Bekker C."/>
            <person name="Evans H.C."/>
            <person name="Brachmann A."/>
            <person name="Hughes D.P."/>
        </authorList>
    </citation>
    <scope>NUCLEOTIDE SEQUENCE [LARGE SCALE GENOMIC DNA]</scope>
    <source>
        <strain evidence="7 8">Map16</strain>
    </source>
</reference>
<protein>
    <submittedName>
        <fullName evidence="7">Uncharacterized protein</fullName>
    </submittedName>
</protein>
<dbReference type="SMART" id="SM00326">
    <property type="entry name" value="SH3"/>
    <property type="match status" value="2"/>
</dbReference>
<accession>A0A2C5Z1X3</accession>
<dbReference type="PANTHER" id="PTHR15706">
    <property type="entry name" value="SH3 MULTIPLE DOMAIN"/>
    <property type="match status" value="1"/>
</dbReference>